<dbReference type="Proteomes" id="UP000018511">
    <property type="component" value="Unassembled WGS sequence"/>
</dbReference>
<dbReference type="Gene3D" id="3.30.310.170">
    <property type="entry name" value="Outer membrane protein assembly factor BamC"/>
    <property type="match status" value="1"/>
</dbReference>
<gene>
    <name evidence="1" type="ORF">O164_02320</name>
</gene>
<dbReference type="PATRIC" id="fig|1388762.3.peg.462"/>
<accession>V7DFG1</accession>
<dbReference type="AlphaFoldDB" id="V7DFG1"/>
<reference evidence="1 2" key="1">
    <citation type="submission" date="2013-10" db="EMBL/GenBank/DDBJ databases">
        <title>Whole Genome Shotgun Sequence of Pseudomonas taiwanensis SJ9.</title>
        <authorList>
            <person name="Hong S.-J."/>
            <person name="Shin J.-H."/>
        </authorList>
    </citation>
    <scope>NUCLEOTIDE SEQUENCE [LARGE SCALE GENOMIC DNA]</scope>
    <source>
        <strain evidence="1 2">SJ9</strain>
    </source>
</reference>
<name>V7DFG1_9PSED</name>
<protein>
    <recommendedName>
        <fullName evidence="3">Lipoprotein</fullName>
    </recommendedName>
</protein>
<organism evidence="1 2">
    <name type="scientific">Pseudomonas taiwanensis SJ9</name>
    <dbReference type="NCBI Taxonomy" id="1388762"/>
    <lineage>
        <taxon>Bacteria</taxon>
        <taxon>Pseudomonadati</taxon>
        <taxon>Pseudomonadota</taxon>
        <taxon>Gammaproteobacteria</taxon>
        <taxon>Pseudomonadales</taxon>
        <taxon>Pseudomonadaceae</taxon>
        <taxon>Pseudomonas</taxon>
    </lineage>
</organism>
<comment type="caution">
    <text evidence="1">The sequence shown here is derived from an EMBL/GenBank/DDBJ whole genome shotgun (WGS) entry which is preliminary data.</text>
</comment>
<evidence type="ECO:0008006" key="3">
    <source>
        <dbReference type="Google" id="ProtNLM"/>
    </source>
</evidence>
<dbReference type="Pfam" id="PF06804">
    <property type="entry name" value="Lipoprotein_18"/>
    <property type="match status" value="1"/>
</dbReference>
<dbReference type="RefSeq" id="WP_023660686.1">
    <property type="nucleotide sequence ID" value="NZ_AXUP01000017.1"/>
</dbReference>
<dbReference type="PROSITE" id="PS51257">
    <property type="entry name" value="PROKAR_LIPOPROTEIN"/>
    <property type="match status" value="1"/>
</dbReference>
<evidence type="ECO:0000313" key="1">
    <source>
        <dbReference type="EMBL" id="ESW41004.1"/>
    </source>
</evidence>
<dbReference type="EMBL" id="AXUP01000017">
    <property type="protein sequence ID" value="ESW41004.1"/>
    <property type="molecule type" value="Genomic_DNA"/>
</dbReference>
<sequence length="389" mass="42580">MKRLAGLSALALIISSTSGCGWLWGEDGYFRDRGSDYLQARPTAPMQLPPDASNVKRLDPLLPIPRNVADDSATGEFEVPRPQPMTGGAAQVTDYSLQRSGSSRWVLAQHSPAEVWPVARQFFEDNGFRIAEERPQTGEFNTTWQRFDELSASLGQRLASTASSADSEVRVRVRMEPGVQRNTSEVYVVSVERPAGSTAEPDFPSTSSNTGADALLVDEMLASMNRSAEKGGSVSLLAARDFDAPSRVSLSEDGSGNPVLYLGADLDRAWSSVGRALEQGGEWRVEDINRSLGLYYINLSEKPEDKQNQPGFFGRMFGSEPTKEEREARAERYQVRLSKVGESVQVTVEKNINTVAPADVARRVLSAIQDHLAKCASRYSEAAARETAR</sequence>
<evidence type="ECO:0000313" key="2">
    <source>
        <dbReference type="Proteomes" id="UP000018511"/>
    </source>
</evidence>
<proteinExistence type="predicted"/>
<dbReference type="InterPro" id="IPR042268">
    <property type="entry name" value="BamC_C"/>
</dbReference>
<dbReference type="InterPro" id="IPR010653">
    <property type="entry name" value="NlpB/DapX"/>
</dbReference>